<protein>
    <submittedName>
        <fullName evidence="1">Uncharacterized protein</fullName>
    </submittedName>
</protein>
<dbReference type="EMBL" id="QFZK01000030">
    <property type="protein sequence ID" value="RFO94812.1"/>
    <property type="molecule type" value="Genomic_DNA"/>
</dbReference>
<proteinExistence type="predicted"/>
<evidence type="ECO:0000313" key="2">
    <source>
        <dbReference type="Proteomes" id="UP000260665"/>
    </source>
</evidence>
<dbReference type="AlphaFoldDB" id="A0A3E1R6Z0"/>
<sequence length="240" mass="26192">MTERQRDSAILSELQSGNIPDFLRNLQPVSLVSRASDGTALSLTLCVMADYLSIGSDTDFSRMPMELNTALLVAEQFGFTLPTPQMVDLIYGQAPLHMAPQPLPAGNDMRSSEYYRLHNVMVKLQREASGMGLEVLTAGHKKDLVLSTRLWNMPGRVAIYGWQLPSGLPIQPLSTVHGSHYADYSHGVRLVSNTVYVNGAARSMDDVIGDPKLAPLLSTEGPLPSLTAWLARIVNRTDGS</sequence>
<dbReference type="RefSeq" id="WP_117180262.1">
    <property type="nucleotide sequence ID" value="NZ_QFZK01000030.1"/>
</dbReference>
<keyword evidence="2" id="KW-1185">Reference proteome</keyword>
<accession>A0A3E1R6Z0</accession>
<comment type="caution">
    <text evidence="1">The sequence shown here is derived from an EMBL/GenBank/DDBJ whole genome shotgun (WGS) entry which is preliminary data.</text>
</comment>
<reference evidence="1 2" key="1">
    <citation type="submission" date="2018-05" db="EMBL/GenBank/DDBJ databases">
        <title>Rhodoferax soyangensis sp.nov., isolated from an oligotrophic freshwater lake.</title>
        <authorList>
            <person name="Park M."/>
        </authorList>
    </citation>
    <scope>NUCLEOTIDE SEQUENCE [LARGE SCALE GENOMIC DNA]</scope>
    <source>
        <strain evidence="1 2">IMCC26218</strain>
    </source>
</reference>
<gene>
    <name evidence="1" type="ORF">DIC66_21610</name>
</gene>
<name>A0A3E1R6Z0_9BURK</name>
<evidence type="ECO:0000313" key="1">
    <source>
        <dbReference type="EMBL" id="RFO94812.1"/>
    </source>
</evidence>
<organism evidence="1 2">
    <name type="scientific">Rhodoferax lacus</name>
    <dbReference type="NCBI Taxonomy" id="2184758"/>
    <lineage>
        <taxon>Bacteria</taxon>
        <taxon>Pseudomonadati</taxon>
        <taxon>Pseudomonadota</taxon>
        <taxon>Betaproteobacteria</taxon>
        <taxon>Burkholderiales</taxon>
        <taxon>Comamonadaceae</taxon>
        <taxon>Rhodoferax</taxon>
    </lineage>
</organism>
<dbReference type="Proteomes" id="UP000260665">
    <property type="component" value="Unassembled WGS sequence"/>
</dbReference>